<dbReference type="PROSITE" id="PS51471">
    <property type="entry name" value="FE2OG_OXY"/>
    <property type="match status" value="1"/>
</dbReference>
<dbReference type="Pfam" id="PF10637">
    <property type="entry name" value="Ofd1_CTDD"/>
    <property type="match status" value="1"/>
</dbReference>
<evidence type="ECO:0000256" key="1">
    <source>
        <dbReference type="ARBA" id="ARBA00001961"/>
    </source>
</evidence>
<dbReference type="WBParaSite" id="PTRK_0000665300.1">
    <property type="protein sequence ID" value="PTRK_0000665300.1"/>
    <property type="gene ID" value="PTRK_0000665300"/>
</dbReference>
<dbReference type="Pfam" id="PF13661">
    <property type="entry name" value="2OG-FeII_Oxy_4"/>
    <property type="match status" value="1"/>
</dbReference>
<keyword evidence="5" id="KW-0223">Dioxygenase</keyword>
<keyword evidence="12" id="KW-1185">Reference proteome</keyword>
<dbReference type="PANTHER" id="PTHR12117:SF0">
    <property type="entry name" value="PROLYL 3-HYDROXYLASE OGFOD1"/>
    <property type="match status" value="1"/>
</dbReference>
<evidence type="ECO:0000256" key="8">
    <source>
        <dbReference type="ARBA" id="ARBA00029938"/>
    </source>
</evidence>
<evidence type="ECO:0000313" key="13">
    <source>
        <dbReference type="WBParaSite" id="PTRK_0000665300.1"/>
    </source>
</evidence>
<dbReference type="InterPro" id="IPR019601">
    <property type="entry name" value="Oxoglutarate/Fe-dep_Oase_C"/>
</dbReference>
<dbReference type="InterPro" id="IPR039558">
    <property type="entry name" value="TPA1/OFD1_N"/>
</dbReference>
<dbReference type="GO" id="GO:0006449">
    <property type="term" value="P:regulation of translational termination"/>
    <property type="evidence" value="ECO:0007669"/>
    <property type="project" value="TreeGrafter"/>
</dbReference>
<dbReference type="STRING" id="131310.A0A0N4ZFX5"/>
<evidence type="ECO:0000256" key="3">
    <source>
        <dbReference type="ARBA" id="ARBA00022723"/>
    </source>
</evidence>
<organism evidence="12 13">
    <name type="scientific">Parastrongyloides trichosuri</name>
    <name type="common">Possum-specific nematode worm</name>
    <dbReference type="NCBI Taxonomy" id="131310"/>
    <lineage>
        <taxon>Eukaryota</taxon>
        <taxon>Metazoa</taxon>
        <taxon>Ecdysozoa</taxon>
        <taxon>Nematoda</taxon>
        <taxon>Chromadorea</taxon>
        <taxon>Rhabditida</taxon>
        <taxon>Tylenchina</taxon>
        <taxon>Panagrolaimomorpha</taxon>
        <taxon>Strongyloidoidea</taxon>
        <taxon>Strongyloididae</taxon>
        <taxon>Parastrongyloides</taxon>
    </lineage>
</organism>
<evidence type="ECO:0000256" key="4">
    <source>
        <dbReference type="ARBA" id="ARBA00022896"/>
    </source>
</evidence>
<keyword evidence="6" id="KW-0560">Oxidoreductase</keyword>
<evidence type="ECO:0000256" key="7">
    <source>
        <dbReference type="ARBA" id="ARBA00023004"/>
    </source>
</evidence>
<comment type="cofactor">
    <cofactor evidence="1">
        <name>L-ascorbate</name>
        <dbReference type="ChEBI" id="CHEBI:38290"/>
    </cofactor>
</comment>
<evidence type="ECO:0000256" key="10">
    <source>
        <dbReference type="SAM" id="MobiDB-lite"/>
    </source>
</evidence>
<dbReference type="Proteomes" id="UP000038045">
    <property type="component" value="Unplaced"/>
</dbReference>
<feature type="domain" description="Fe2OG dioxygenase" evidence="11">
    <location>
        <begin position="106"/>
        <end position="208"/>
    </location>
</feature>
<dbReference type="SMART" id="SM00702">
    <property type="entry name" value="P4Hc"/>
    <property type="match status" value="1"/>
</dbReference>
<comment type="catalytic activity">
    <reaction evidence="9">
        <text>[ribosomal protein uS12]-L-proline + 2-oxoglutarate + O2 = [ribosomal protein uS12]-(3S)-3-hydroxy-L-proline + succinate + CO2</text>
        <dbReference type="Rhea" id="RHEA:54156"/>
        <dbReference type="Rhea" id="RHEA-COMP:13816"/>
        <dbReference type="Rhea" id="RHEA-COMP:13818"/>
        <dbReference type="ChEBI" id="CHEBI:15379"/>
        <dbReference type="ChEBI" id="CHEBI:16526"/>
        <dbReference type="ChEBI" id="CHEBI:16810"/>
        <dbReference type="ChEBI" id="CHEBI:30031"/>
        <dbReference type="ChEBI" id="CHEBI:50342"/>
        <dbReference type="ChEBI" id="CHEBI:85428"/>
    </reaction>
</comment>
<feature type="compositionally biased region" description="Acidic residues" evidence="10">
    <location>
        <begin position="485"/>
        <end position="509"/>
    </location>
</feature>
<dbReference type="GO" id="GO:0031418">
    <property type="term" value="F:L-ascorbic acid binding"/>
    <property type="evidence" value="ECO:0007669"/>
    <property type="project" value="UniProtKB-KW"/>
</dbReference>
<evidence type="ECO:0000256" key="6">
    <source>
        <dbReference type="ARBA" id="ARBA00023002"/>
    </source>
</evidence>
<feature type="region of interest" description="Disordered" evidence="10">
    <location>
        <begin position="343"/>
        <end position="365"/>
    </location>
</feature>
<name>A0A0N4ZFX5_PARTI</name>
<dbReference type="GO" id="GO:0031543">
    <property type="term" value="F:peptidyl-proline dioxygenase activity"/>
    <property type="evidence" value="ECO:0007669"/>
    <property type="project" value="TreeGrafter"/>
</dbReference>
<evidence type="ECO:0000256" key="9">
    <source>
        <dbReference type="ARBA" id="ARBA00047444"/>
    </source>
</evidence>
<evidence type="ECO:0000256" key="2">
    <source>
        <dbReference type="ARBA" id="ARBA00007443"/>
    </source>
</evidence>
<proteinExistence type="inferred from homology"/>
<dbReference type="InterPro" id="IPR005123">
    <property type="entry name" value="Oxoglu/Fe-dep_dioxygenase_dom"/>
</dbReference>
<dbReference type="Gene3D" id="2.60.120.620">
    <property type="entry name" value="q2cbj1_9rhob like domain"/>
    <property type="match status" value="2"/>
</dbReference>
<dbReference type="GO" id="GO:0005737">
    <property type="term" value="C:cytoplasm"/>
    <property type="evidence" value="ECO:0007669"/>
    <property type="project" value="TreeGrafter"/>
</dbReference>
<accession>A0A0N4ZFX5</accession>
<evidence type="ECO:0000313" key="12">
    <source>
        <dbReference type="Proteomes" id="UP000038045"/>
    </source>
</evidence>
<keyword evidence="4" id="KW-0847">Vitamin C</keyword>
<dbReference type="GO" id="GO:0005506">
    <property type="term" value="F:iron ion binding"/>
    <property type="evidence" value="ECO:0007669"/>
    <property type="project" value="InterPro"/>
</dbReference>
<comment type="similarity">
    <text evidence="2">Belongs to the TPA1 family.</text>
</comment>
<keyword evidence="7" id="KW-0408">Iron</keyword>
<reference evidence="13" key="1">
    <citation type="submission" date="2017-02" db="UniProtKB">
        <authorList>
            <consortium name="WormBaseParasite"/>
        </authorList>
    </citation>
    <scope>IDENTIFICATION</scope>
</reference>
<dbReference type="PANTHER" id="PTHR12117">
    <property type="entry name" value="HISTONE ACETYLTRANSFERASE COMPLEX"/>
    <property type="match status" value="1"/>
</dbReference>
<evidence type="ECO:0000256" key="5">
    <source>
        <dbReference type="ARBA" id="ARBA00022964"/>
    </source>
</evidence>
<feature type="region of interest" description="Disordered" evidence="10">
    <location>
        <begin position="485"/>
        <end position="525"/>
    </location>
</feature>
<dbReference type="AlphaFoldDB" id="A0A0N4ZFX5"/>
<dbReference type="InterPro" id="IPR051842">
    <property type="entry name" value="uS12_prolyl_hydroxylase"/>
</dbReference>
<sequence length="525" mass="61735">MDTKLFKINDKYLNNQDKLNKDDKPFLVCVCDNFIEKEESLEELTNDLMKIKFSTKCNDLYSLYQTKDLGELSESQTTPIIKEFVNFMKTDVKEYLKNVTGFNLTDKVTLTGSRYQKGNYLLPHNDQISNRKVAFIIYLNKKDKDIEGGELNIYNVDEKDFPKDIILSEKPIFNRFNFFEVSNKSWHEVSEILSEDVERISINGWFHVEEDCNIQRHDMEENITEIIKEDFDLSLFLDTKMLDDKYMSVIKKRFEEDSYVALANFLRADILEKINEELKNVQFKEQGPWHKRRIMKFEEKDLPEDSTLKKFLICSRSDTFMKYFSFVTGLHFVDIPGAVTSYDGTEENDYEPGPSKKQKLETEEPKVEEEGIKMNHELYRLTKRTYICGDDQIAEKSDKSGWSLDVKFFFTDTKWSTTYDGYTSYIRPFCRSEILRLEPSNNVCFLVFKEPTCFDITKYVLSECGDNYMNCLNISYMGIKNDEEDGDFLDEEEIEDEMGLDEESPEEDEVISKSGNVHDDTDDEF</sequence>
<dbReference type="InterPro" id="IPR006620">
    <property type="entry name" value="Pro_4_hyd_alph"/>
</dbReference>
<evidence type="ECO:0000259" key="11">
    <source>
        <dbReference type="PROSITE" id="PS51471"/>
    </source>
</evidence>
<protein>
    <recommendedName>
        <fullName evidence="8">uS12 prolyl 3-hydroxylase</fullName>
    </recommendedName>
</protein>
<keyword evidence="3" id="KW-0479">Metal-binding</keyword>